<keyword evidence="1" id="KW-0732">Signal</keyword>
<dbReference type="Gene3D" id="2.60.40.1240">
    <property type="match status" value="1"/>
</dbReference>
<reference evidence="2 3" key="1">
    <citation type="journal article" date="2019" name="Int. J. Syst. Evol. Microbiol.">
        <title>The Global Catalogue of Microorganisms (GCM) 10K type strain sequencing project: providing services to taxonomists for standard genome sequencing and annotation.</title>
        <authorList>
            <consortium name="The Broad Institute Genomics Platform"/>
            <consortium name="The Broad Institute Genome Sequencing Center for Infectious Disease"/>
            <person name="Wu L."/>
            <person name="Ma J."/>
        </authorList>
    </citation>
    <scope>NUCLEOTIDE SEQUENCE [LARGE SCALE GENOMIC DNA]</scope>
    <source>
        <strain evidence="2 3">JCM 14900</strain>
    </source>
</reference>
<evidence type="ECO:0000256" key="1">
    <source>
        <dbReference type="ARBA" id="ARBA00022729"/>
    </source>
</evidence>
<proteinExistence type="predicted"/>
<keyword evidence="3" id="KW-1185">Reference proteome</keyword>
<accession>A0ABN2PLB4</accession>
<gene>
    <name evidence="2" type="ORF">GCM10009775_15720</name>
</gene>
<dbReference type="RefSeq" id="WP_248146956.1">
    <property type="nucleotide sequence ID" value="NZ_BAAAOF010000002.1"/>
</dbReference>
<sequence>MKRALQWTIGVSLVVAAWGVSALTPPEDAREAPFPVRASIGEPAVGRNLHATISSVRHADTVTSGDWSADGNWIVVELSAGAILEPGGLFLTTLETDGRTYSASERVSTMRRQSLDAGLTMAGDLAFELPPDVRTGGATIVLGMNPTPRLDSVIELSVDLAALDTVDSIELNPTESARS</sequence>
<name>A0ABN2PLB4_9MICO</name>
<dbReference type="InterPro" id="IPR029050">
    <property type="entry name" value="Immunoprotect_excell_Ig-like"/>
</dbReference>
<evidence type="ECO:0000313" key="2">
    <source>
        <dbReference type="EMBL" id="GAA1924241.1"/>
    </source>
</evidence>
<evidence type="ECO:0000313" key="3">
    <source>
        <dbReference type="Proteomes" id="UP001501343"/>
    </source>
</evidence>
<organism evidence="2 3">
    <name type="scientific">Microbacterium aoyamense</name>
    <dbReference type="NCBI Taxonomy" id="344166"/>
    <lineage>
        <taxon>Bacteria</taxon>
        <taxon>Bacillati</taxon>
        <taxon>Actinomycetota</taxon>
        <taxon>Actinomycetes</taxon>
        <taxon>Micrococcales</taxon>
        <taxon>Microbacteriaceae</taxon>
        <taxon>Microbacterium</taxon>
    </lineage>
</organism>
<evidence type="ECO:0008006" key="4">
    <source>
        <dbReference type="Google" id="ProtNLM"/>
    </source>
</evidence>
<protein>
    <recommendedName>
        <fullName evidence="4">DUF4352 domain-containing protein</fullName>
    </recommendedName>
</protein>
<dbReference type="EMBL" id="BAAAOF010000002">
    <property type="protein sequence ID" value="GAA1924241.1"/>
    <property type="molecule type" value="Genomic_DNA"/>
</dbReference>
<dbReference type="Proteomes" id="UP001501343">
    <property type="component" value="Unassembled WGS sequence"/>
</dbReference>
<comment type="caution">
    <text evidence="2">The sequence shown here is derived from an EMBL/GenBank/DDBJ whole genome shotgun (WGS) entry which is preliminary data.</text>
</comment>